<evidence type="ECO:0000256" key="10">
    <source>
        <dbReference type="ARBA" id="ARBA00022840"/>
    </source>
</evidence>
<dbReference type="FunFam" id="1.10.8.60:FF:000001">
    <property type="entry name" value="ATP-dependent zinc metalloprotease FtsH"/>
    <property type="match status" value="1"/>
</dbReference>
<dbReference type="SMART" id="SM00382">
    <property type="entry name" value="AAA"/>
    <property type="match status" value="1"/>
</dbReference>
<feature type="binding site" evidence="15">
    <location>
        <position position="419"/>
    </location>
    <ligand>
        <name>Zn(2+)</name>
        <dbReference type="ChEBI" id="CHEBI:29105"/>
        <note>catalytic</note>
    </ligand>
</feature>
<dbReference type="InterPro" id="IPR003959">
    <property type="entry name" value="ATPase_AAA_core"/>
</dbReference>
<evidence type="ECO:0000256" key="6">
    <source>
        <dbReference type="ARBA" id="ARBA00022723"/>
    </source>
</evidence>
<name>A0AA35CIN6_9FIRM</name>
<dbReference type="GO" id="GO:0006508">
    <property type="term" value="P:proteolysis"/>
    <property type="evidence" value="ECO:0007669"/>
    <property type="project" value="UniProtKB-KW"/>
</dbReference>
<dbReference type="PANTHER" id="PTHR23076:SF97">
    <property type="entry name" value="ATP-DEPENDENT ZINC METALLOPROTEASE YME1L1"/>
    <property type="match status" value="1"/>
</dbReference>
<evidence type="ECO:0000256" key="2">
    <source>
        <dbReference type="ARBA" id="ARBA00010044"/>
    </source>
</evidence>
<dbReference type="SUPFAM" id="SSF140990">
    <property type="entry name" value="FtsH protease domain-like"/>
    <property type="match status" value="1"/>
</dbReference>
<feature type="transmembrane region" description="Helical" evidence="15">
    <location>
        <begin position="101"/>
        <end position="121"/>
    </location>
</feature>
<accession>A0AA35CIN6</accession>
<dbReference type="KEGG" id="cmic:caldi_02590"/>
<dbReference type="Gene3D" id="3.30.720.210">
    <property type="match status" value="1"/>
</dbReference>
<organism evidence="18 19">
    <name type="scientific">Caldinitratiruptor microaerophilus</name>
    <dbReference type="NCBI Taxonomy" id="671077"/>
    <lineage>
        <taxon>Bacteria</taxon>
        <taxon>Bacillati</taxon>
        <taxon>Bacillota</taxon>
        <taxon>Clostridia</taxon>
        <taxon>Eubacteriales</taxon>
        <taxon>Symbiobacteriaceae</taxon>
        <taxon>Caldinitratiruptor</taxon>
    </lineage>
</organism>
<keyword evidence="6 15" id="KW-0479">Metal-binding</keyword>
<feature type="domain" description="AAA+ ATPase" evidence="17">
    <location>
        <begin position="185"/>
        <end position="324"/>
    </location>
</feature>
<evidence type="ECO:0000256" key="12">
    <source>
        <dbReference type="ARBA" id="ARBA00023049"/>
    </source>
</evidence>
<reference evidence="18" key="1">
    <citation type="submission" date="2022-03" db="EMBL/GenBank/DDBJ databases">
        <title>Complete genome sequence of Caldinitratiruptor microaerophilus.</title>
        <authorList>
            <person name="Mukaiyama R."/>
            <person name="Nishiyama T."/>
            <person name="Ueda K."/>
        </authorList>
    </citation>
    <scope>NUCLEOTIDE SEQUENCE</scope>
    <source>
        <strain evidence="18">JCM 16183</strain>
    </source>
</reference>
<keyword evidence="12 15" id="KW-0482">Metalloprotease</keyword>
<keyword evidence="8 15" id="KW-0378">Hydrolase</keyword>
<dbReference type="Gene3D" id="1.10.8.60">
    <property type="match status" value="1"/>
</dbReference>
<dbReference type="InterPro" id="IPR003593">
    <property type="entry name" value="AAA+_ATPase"/>
</dbReference>
<dbReference type="EMBL" id="AP025628">
    <property type="protein sequence ID" value="BDG59169.1"/>
    <property type="molecule type" value="Genomic_DNA"/>
</dbReference>
<keyword evidence="5 15" id="KW-0812">Transmembrane</keyword>
<dbReference type="GO" id="GO:0008270">
    <property type="term" value="F:zinc ion binding"/>
    <property type="evidence" value="ECO:0007669"/>
    <property type="project" value="UniProtKB-UniRule"/>
</dbReference>
<evidence type="ECO:0000256" key="4">
    <source>
        <dbReference type="ARBA" id="ARBA00022670"/>
    </source>
</evidence>
<dbReference type="InterPro" id="IPR011546">
    <property type="entry name" value="Pept_M41_FtsH_extracell"/>
</dbReference>
<comment type="cofactor">
    <cofactor evidence="15">
        <name>Zn(2+)</name>
        <dbReference type="ChEBI" id="CHEBI:29105"/>
    </cofactor>
    <text evidence="15">Binds 1 zinc ion per subunit.</text>
</comment>
<dbReference type="Proteomes" id="UP001163687">
    <property type="component" value="Chromosome"/>
</dbReference>
<evidence type="ECO:0000259" key="17">
    <source>
        <dbReference type="SMART" id="SM00382"/>
    </source>
</evidence>
<evidence type="ECO:0000256" key="5">
    <source>
        <dbReference type="ARBA" id="ARBA00022692"/>
    </source>
</evidence>
<keyword evidence="9 15" id="KW-0862">Zinc</keyword>
<dbReference type="EC" id="3.4.24.-" evidence="15"/>
<sequence length="594" mass="64897">MAPGGRAMALAFMIGLLLLMFAGPALYAVDPGATEVSYSQFLKDVDAGRIRAAQIAGETVTAERQDGQRVQVHVLDVNYVLDRLEAQGVPVEYARPPRRPWWAGLVSGLIPTALLIAFFWLMTRQASPGGQIFQFSRSRARLYRREENNVTMKDVAGVPEAKEDLAEIIDFLKAPDRYLEMGARIPRGVLLEGPPGTGKTLLARAVAGEAGVPFFSVSGSEFVELFAGVGAARVRDLFQRARQNAPCIIFVDEIDAVGRHRGVGLGGANDEREQTLNQLLVEMDGFGPAEGIIVMAATNRIDVLDPALLRPGRFDRIIHVDPPDRRGREEILKIHARNKRLAPGVDLAQVAALTVGFTGADLANLLNEAALLTARRRKPAIGPEEIEAAFERIVTGGPEKKRVISPDEKRRVAFHEAGHAVAARKLEHSEPVQKVTIVPRGRAGGYTLFRQEEDRHLQSRREMLDFLTGILAGRAAEEVVLGDVSTGAANDLERATELARRMVTQWGMDPEVGPIHMVDPGVPVPLFGLPIDRGFSERTASHVDAAVRRLVGGAYQRAKELLQRHREGLERVAHALLERETLSGAELDQLLQGA</sequence>
<evidence type="ECO:0000256" key="11">
    <source>
        <dbReference type="ARBA" id="ARBA00022989"/>
    </source>
</evidence>
<evidence type="ECO:0000256" key="9">
    <source>
        <dbReference type="ARBA" id="ARBA00022833"/>
    </source>
</evidence>
<evidence type="ECO:0000256" key="15">
    <source>
        <dbReference type="HAMAP-Rule" id="MF_01458"/>
    </source>
</evidence>
<comment type="function">
    <text evidence="15">Acts as a processive, ATP-dependent zinc metallopeptidase for both cytoplasmic and membrane proteins. Plays a role in the quality control of integral membrane proteins.</text>
</comment>
<dbReference type="InterPro" id="IPR037219">
    <property type="entry name" value="Peptidase_M41-like"/>
</dbReference>
<feature type="binding site" evidence="15">
    <location>
        <position position="415"/>
    </location>
    <ligand>
        <name>Zn(2+)</name>
        <dbReference type="ChEBI" id="CHEBI:29105"/>
        <note>catalytic</note>
    </ligand>
</feature>
<comment type="similarity">
    <text evidence="2 15">In the C-terminal section; belongs to the peptidase M41 family.</text>
</comment>
<keyword evidence="11 15" id="KW-1133">Transmembrane helix</keyword>
<comment type="subunit">
    <text evidence="15">Homohexamer.</text>
</comment>
<dbReference type="SUPFAM" id="SSF52540">
    <property type="entry name" value="P-loop containing nucleoside triphosphate hydrolases"/>
    <property type="match status" value="1"/>
</dbReference>
<dbReference type="FunFam" id="1.20.58.760:FF:000001">
    <property type="entry name" value="ATP-dependent zinc metalloprotease FtsH"/>
    <property type="match status" value="1"/>
</dbReference>
<dbReference type="Pfam" id="PF06480">
    <property type="entry name" value="FtsH_ext"/>
    <property type="match status" value="1"/>
</dbReference>
<dbReference type="PROSITE" id="PS00674">
    <property type="entry name" value="AAA"/>
    <property type="match status" value="1"/>
</dbReference>
<dbReference type="GO" id="GO:0016887">
    <property type="term" value="F:ATP hydrolysis activity"/>
    <property type="evidence" value="ECO:0007669"/>
    <property type="project" value="UniProtKB-UniRule"/>
</dbReference>
<dbReference type="Gene3D" id="3.40.50.300">
    <property type="entry name" value="P-loop containing nucleotide triphosphate hydrolases"/>
    <property type="match status" value="1"/>
</dbReference>
<dbReference type="GO" id="GO:0004222">
    <property type="term" value="F:metalloendopeptidase activity"/>
    <property type="evidence" value="ECO:0007669"/>
    <property type="project" value="InterPro"/>
</dbReference>
<evidence type="ECO:0000256" key="7">
    <source>
        <dbReference type="ARBA" id="ARBA00022741"/>
    </source>
</evidence>
<evidence type="ECO:0000256" key="1">
    <source>
        <dbReference type="ARBA" id="ARBA00004370"/>
    </source>
</evidence>
<dbReference type="FunFam" id="3.40.50.300:FF:000001">
    <property type="entry name" value="ATP-dependent zinc metalloprotease FtsH"/>
    <property type="match status" value="1"/>
</dbReference>
<keyword evidence="19" id="KW-1185">Reference proteome</keyword>
<feature type="binding site" evidence="15">
    <location>
        <position position="491"/>
    </location>
    <ligand>
        <name>Zn(2+)</name>
        <dbReference type="ChEBI" id="CHEBI:29105"/>
        <note>catalytic</note>
    </ligand>
</feature>
<comment type="similarity">
    <text evidence="16">Belongs to the AAA ATPase family.</text>
</comment>
<evidence type="ECO:0000256" key="3">
    <source>
        <dbReference type="ARBA" id="ARBA00022475"/>
    </source>
</evidence>
<evidence type="ECO:0000256" key="8">
    <source>
        <dbReference type="ARBA" id="ARBA00022801"/>
    </source>
</evidence>
<comment type="subcellular location">
    <subcellularLocation>
        <location evidence="15">Cell membrane</location>
        <topology evidence="15">Multi-pass membrane protein</topology>
        <orientation evidence="15">Cytoplasmic side</orientation>
    </subcellularLocation>
    <subcellularLocation>
        <location evidence="1">Membrane</location>
    </subcellularLocation>
</comment>
<dbReference type="CDD" id="cd19501">
    <property type="entry name" value="RecA-like_FtsH"/>
    <property type="match status" value="1"/>
</dbReference>
<evidence type="ECO:0000313" key="19">
    <source>
        <dbReference type="Proteomes" id="UP001163687"/>
    </source>
</evidence>
<evidence type="ECO:0000256" key="16">
    <source>
        <dbReference type="RuleBase" id="RU003651"/>
    </source>
</evidence>
<dbReference type="AlphaFoldDB" id="A0AA35CIN6"/>
<dbReference type="InterPro" id="IPR000642">
    <property type="entry name" value="Peptidase_M41"/>
</dbReference>
<dbReference type="GO" id="GO:0030163">
    <property type="term" value="P:protein catabolic process"/>
    <property type="evidence" value="ECO:0007669"/>
    <property type="project" value="UniProtKB-UniRule"/>
</dbReference>
<dbReference type="InterPro" id="IPR003960">
    <property type="entry name" value="ATPase_AAA_CS"/>
</dbReference>
<dbReference type="Gene3D" id="1.20.58.760">
    <property type="entry name" value="Peptidase M41"/>
    <property type="match status" value="1"/>
</dbReference>
<keyword evidence="10 15" id="KW-0067">ATP-binding</keyword>
<evidence type="ECO:0000313" key="18">
    <source>
        <dbReference type="EMBL" id="BDG59169.1"/>
    </source>
</evidence>
<dbReference type="GO" id="GO:0005886">
    <property type="term" value="C:plasma membrane"/>
    <property type="evidence" value="ECO:0007669"/>
    <property type="project" value="UniProtKB-SubCell"/>
</dbReference>
<dbReference type="Pfam" id="PF01434">
    <property type="entry name" value="Peptidase_M41"/>
    <property type="match status" value="1"/>
</dbReference>
<dbReference type="GO" id="GO:0004176">
    <property type="term" value="F:ATP-dependent peptidase activity"/>
    <property type="evidence" value="ECO:0007669"/>
    <property type="project" value="InterPro"/>
</dbReference>
<keyword evidence="7 15" id="KW-0547">Nucleotide-binding</keyword>
<dbReference type="InterPro" id="IPR027417">
    <property type="entry name" value="P-loop_NTPase"/>
</dbReference>
<dbReference type="Pfam" id="PF00004">
    <property type="entry name" value="AAA"/>
    <property type="match status" value="1"/>
</dbReference>
<feature type="binding site" evidence="15">
    <location>
        <begin position="193"/>
        <end position="200"/>
    </location>
    <ligand>
        <name>ATP</name>
        <dbReference type="ChEBI" id="CHEBI:30616"/>
    </ligand>
</feature>
<dbReference type="InterPro" id="IPR005936">
    <property type="entry name" value="FtsH"/>
</dbReference>
<evidence type="ECO:0000256" key="13">
    <source>
        <dbReference type="ARBA" id="ARBA00023136"/>
    </source>
</evidence>
<comment type="similarity">
    <text evidence="14 15">In the central section; belongs to the AAA ATPase family.</text>
</comment>
<dbReference type="NCBIfam" id="TIGR01241">
    <property type="entry name" value="FtsH_fam"/>
    <property type="match status" value="1"/>
</dbReference>
<gene>
    <name evidence="18" type="primary">ftsH_1</name>
    <name evidence="15" type="synonym">ftsH</name>
    <name evidence="18" type="ORF">caldi_02590</name>
</gene>
<dbReference type="InterPro" id="IPR041569">
    <property type="entry name" value="AAA_lid_3"/>
</dbReference>
<dbReference type="Pfam" id="PF17862">
    <property type="entry name" value="AAA_lid_3"/>
    <property type="match status" value="1"/>
</dbReference>
<proteinExistence type="inferred from homology"/>
<keyword evidence="4 15" id="KW-0645">Protease</keyword>
<protein>
    <recommendedName>
        <fullName evidence="15">ATP-dependent zinc metalloprotease FtsH</fullName>
        <ecNumber evidence="15">3.4.24.-</ecNumber>
    </recommendedName>
</protein>
<keyword evidence="3 15" id="KW-1003">Cell membrane</keyword>
<feature type="active site" evidence="15">
    <location>
        <position position="416"/>
    </location>
</feature>
<keyword evidence="13 15" id="KW-0472">Membrane</keyword>
<evidence type="ECO:0000256" key="14">
    <source>
        <dbReference type="ARBA" id="ARBA00061570"/>
    </source>
</evidence>
<dbReference type="GO" id="GO:0005524">
    <property type="term" value="F:ATP binding"/>
    <property type="evidence" value="ECO:0007669"/>
    <property type="project" value="UniProtKB-UniRule"/>
</dbReference>
<comment type="caution">
    <text evidence="15">Lacks conserved residue(s) required for the propagation of feature annotation.</text>
</comment>
<dbReference type="PANTHER" id="PTHR23076">
    <property type="entry name" value="METALLOPROTEASE M41 FTSH"/>
    <property type="match status" value="1"/>
</dbReference>
<dbReference type="HAMAP" id="MF_01458">
    <property type="entry name" value="FtsH"/>
    <property type="match status" value="1"/>
</dbReference>